<dbReference type="RefSeq" id="WP_006583296.1">
    <property type="nucleotide sequence ID" value="NZ_CM001377.1"/>
</dbReference>
<dbReference type="eggNOG" id="COG1555">
    <property type="taxonomic scope" value="Bacteria"/>
</dbReference>
<dbReference type="GO" id="GO:0006281">
    <property type="term" value="P:DNA repair"/>
    <property type="evidence" value="ECO:0007669"/>
    <property type="project" value="InterPro"/>
</dbReference>
<gene>
    <name evidence="2" type="ORF">TheveDRAFT_0644</name>
</gene>
<dbReference type="InterPro" id="IPR051675">
    <property type="entry name" value="Endo/Exo/Phosphatase_dom_1"/>
</dbReference>
<evidence type="ECO:0000313" key="2">
    <source>
        <dbReference type="EMBL" id="EHM09803.1"/>
    </source>
</evidence>
<evidence type="ECO:0000259" key="1">
    <source>
        <dbReference type="SMART" id="SM00278"/>
    </source>
</evidence>
<dbReference type="NCBIfam" id="TIGR00426">
    <property type="entry name" value="competence protein ComEA helix-hairpin-helix repeat region"/>
    <property type="match status" value="1"/>
</dbReference>
<dbReference type="AlphaFoldDB" id="H0UQX4"/>
<dbReference type="EMBL" id="CM001377">
    <property type="protein sequence ID" value="EHM09803.1"/>
    <property type="molecule type" value="Genomic_DNA"/>
</dbReference>
<dbReference type="Pfam" id="PF12836">
    <property type="entry name" value="HHH_3"/>
    <property type="match status" value="1"/>
</dbReference>
<dbReference type="SUPFAM" id="SSF47781">
    <property type="entry name" value="RuvA domain 2-like"/>
    <property type="match status" value="1"/>
</dbReference>
<dbReference type="Pfam" id="PF10531">
    <property type="entry name" value="SLBB"/>
    <property type="match status" value="1"/>
</dbReference>
<dbReference type="GO" id="GO:0015627">
    <property type="term" value="C:type II protein secretion system complex"/>
    <property type="evidence" value="ECO:0007669"/>
    <property type="project" value="TreeGrafter"/>
</dbReference>
<organism evidence="2 3">
    <name type="scientific">Thermanaerovibrio velox DSM 12556</name>
    <dbReference type="NCBI Taxonomy" id="926567"/>
    <lineage>
        <taxon>Bacteria</taxon>
        <taxon>Thermotogati</taxon>
        <taxon>Synergistota</taxon>
        <taxon>Synergistia</taxon>
        <taxon>Synergistales</taxon>
        <taxon>Synergistaceae</taxon>
        <taxon>Thermanaerovibrio</taxon>
    </lineage>
</organism>
<dbReference type="GO" id="GO:0015628">
    <property type="term" value="P:protein secretion by the type II secretion system"/>
    <property type="evidence" value="ECO:0007669"/>
    <property type="project" value="TreeGrafter"/>
</dbReference>
<name>H0UQX4_9BACT</name>
<feature type="domain" description="Helix-hairpin-helix DNA-binding motif class 1" evidence="1">
    <location>
        <begin position="223"/>
        <end position="242"/>
    </location>
</feature>
<dbReference type="GO" id="GO:0003677">
    <property type="term" value="F:DNA binding"/>
    <property type="evidence" value="ECO:0007669"/>
    <property type="project" value="InterPro"/>
</dbReference>
<dbReference type="STRING" id="926567.TheveDRAFT_0644"/>
<dbReference type="Gene3D" id="1.10.150.320">
    <property type="entry name" value="Photosystem II 12 kDa extrinsic protein"/>
    <property type="match status" value="1"/>
</dbReference>
<dbReference type="SMART" id="SM00278">
    <property type="entry name" value="HhH1"/>
    <property type="match status" value="2"/>
</dbReference>
<dbReference type="PANTHER" id="PTHR21180">
    <property type="entry name" value="ENDONUCLEASE/EXONUCLEASE/PHOSPHATASE FAMILY DOMAIN-CONTAINING PROTEIN 1"/>
    <property type="match status" value="1"/>
</dbReference>
<proteinExistence type="predicted"/>
<sequence length="247" mass="25854">MLDARRKAVFAVAGALGCFLVAFLAVMAFSGRFDKREGQNVAGDITRLNGSVKPFEPKGAEESVVPREGEVPSRPQGSSEWVVYVTGAVMRPGVVRVPVGSRVYQAVDAAGGPASRADLESINLASPLQDGQHVRVPFKGEPLKVRASGGGALTAVQGVQGAEVASPSVAQAVPTRTEMAASNRVNVNRAGLEELKSLPGVGDKTAQAILDYRAANGPFRDVKDLLKVKGIGPKKLEKMAPMVEVSP</sequence>
<dbReference type="InterPro" id="IPR003583">
    <property type="entry name" value="Hlx-hairpin-Hlx_DNA-bd_motif"/>
</dbReference>
<dbReference type="PANTHER" id="PTHR21180:SF32">
    <property type="entry name" value="ENDONUCLEASE_EXONUCLEASE_PHOSPHATASE FAMILY DOMAIN-CONTAINING PROTEIN 1"/>
    <property type="match status" value="1"/>
</dbReference>
<dbReference type="InterPro" id="IPR004509">
    <property type="entry name" value="Competence_ComEA_HhH"/>
</dbReference>
<reference evidence="2 3" key="1">
    <citation type="submission" date="2011-10" db="EMBL/GenBank/DDBJ databases">
        <title>The Noncontiguous Finished genome of Thermanaerovibrio velox DSM 12556.</title>
        <authorList>
            <consortium name="US DOE Joint Genome Institute (JGI-PGF)"/>
            <person name="Lucas S."/>
            <person name="Copeland A."/>
            <person name="Lapidus A."/>
            <person name="Glavina del Rio T."/>
            <person name="Dalin E."/>
            <person name="Tice H."/>
            <person name="Bruce D."/>
            <person name="Goodwin L."/>
            <person name="Pitluck S."/>
            <person name="Peters L."/>
            <person name="Mikhailova N."/>
            <person name="Teshima H."/>
            <person name="Kyrpides N."/>
            <person name="Mavromatis K."/>
            <person name="Ivanova N."/>
            <person name="Markowitz V."/>
            <person name="Cheng J.-F."/>
            <person name="Hugenholtz P."/>
            <person name="Woyke T."/>
            <person name="Wu D."/>
            <person name="Spring S."/>
            <person name="Brambilla E.-M."/>
            <person name="Klenk H.-P."/>
            <person name="Eisen J.A."/>
        </authorList>
    </citation>
    <scope>NUCLEOTIDE SEQUENCE [LARGE SCALE GENOMIC DNA]</scope>
    <source>
        <strain evidence="2 3">DSM 12556</strain>
    </source>
</reference>
<keyword evidence="3" id="KW-1185">Reference proteome</keyword>
<dbReference type="HOGENOM" id="CLU_052011_1_2_0"/>
<feature type="domain" description="Helix-hairpin-helix DNA-binding motif class 1" evidence="1">
    <location>
        <begin position="193"/>
        <end position="212"/>
    </location>
</feature>
<accession>H0UQX4</accession>
<dbReference type="InterPro" id="IPR010994">
    <property type="entry name" value="RuvA_2-like"/>
</dbReference>
<dbReference type="Proteomes" id="UP000005730">
    <property type="component" value="Chromosome"/>
</dbReference>
<dbReference type="InterPro" id="IPR019554">
    <property type="entry name" value="Soluble_ligand-bd"/>
</dbReference>
<dbReference type="PROSITE" id="PS51257">
    <property type="entry name" value="PROKAR_LIPOPROTEIN"/>
    <property type="match status" value="1"/>
</dbReference>
<protein>
    <submittedName>
        <fullName evidence="2">Competence protein ComEA-like protein with helix-hairpin-helix repeat region</fullName>
    </submittedName>
</protein>
<evidence type="ECO:0000313" key="3">
    <source>
        <dbReference type="Proteomes" id="UP000005730"/>
    </source>
</evidence>